<feature type="domain" description="Prepilin type IV endopeptidase peptidase" evidence="8">
    <location>
        <begin position="110"/>
        <end position="220"/>
    </location>
</feature>
<evidence type="ECO:0000313" key="10">
    <source>
        <dbReference type="EMBL" id="MYE37919.1"/>
    </source>
</evidence>
<dbReference type="PANTHER" id="PTHR30487">
    <property type="entry name" value="TYPE 4 PREPILIN-LIKE PROTEINS LEADER PEPTIDE-PROCESSING ENZYME"/>
    <property type="match status" value="1"/>
</dbReference>
<evidence type="ECO:0000256" key="2">
    <source>
        <dbReference type="ARBA" id="ARBA00005801"/>
    </source>
</evidence>
<dbReference type="EMBL" id="VXOY01000002">
    <property type="protein sequence ID" value="MYE37919.1"/>
    <property type="molecule type" value="Genomic_DNA"/>
</dbReference>
<name>A0A845D903_9BACT</name>
<keyword evidence="5 7" id="KW-1133">Transmembrane helix</keyword>
<protein>
    <submittedName>
        <fullName evidence="10">Prepilin peptidase</fullName>
    </submittedName>
</protein>
<comment type="similarity">
    <text evidence="2">Belongs to the peptidase A24 family.</text>
</comment>
<evidence type="ECO:0000256" key="3">
    <source>
        <dbReference type="ARBA" id="ARBA00022475"/>
    </source>
</evidence>
<dbReference type="Pfam" id="PF06750">
    <property type="entry name" value="A24_N_bact"/>
    <property type="match status" value="1"/>
</dbReference>
<dbReference type="InterPro" id="IPR010627">
    <property type="entry name" value="Prepilin_pept_A24_N"/>
</dbReference>
<evidence type="ECO:0000256" key="7">
    <source>
        <dbReference type="SAM" id="Phobius"/>
    </source>
</evidence>
<evidence type="ECO:0000259" key="9">
    <source>
        <dbReference type="Pfam" id="PF06750"/>
    </source>
</evidence>
<dbReference type="GO" id="GO:0006465">
    <property type="term" value="P:signal peptide processing"/>
    <property type="evidence" value="ECO:0007669"/>
    <property type="project" value="TreeGrafter"/>
</dbReference>
<organism evidence="10 11">
    <name type="scientific">Candidatus Spechtbacteria bacterium SB0662_bin_43</name>
    <dbReference type="NCBI Taxonomy" id="2604897"/>
    <lineage>
        <taxon>Bacteria</taxon>
        <taxon>Candidatus Spechtiibacteriota</taxon>
    </lineage>
</organism>
<feature type="transmembrane region" description="Helical" evidence="7">
    <location>
        <begin position="191"/>
        <end position="224"/>
    </location>
</feature>
<reference evidence="10 11" key="1">
    <citation type="submission" date="2019-09" db="EMBL/GenBank/DDBJ databases">
        <title>Characterisation of the sponge microbiome using genome-centric metagenomics.</title>
        <authorList>
            <person name="Engelberts J.P."/>
            <person name="Robbins S.J."/>
            <person name="De Goeij J.M."/>
            <person name="Aranda M."/>
            <person name="Bell S.C."/>
            <person name="Webster N.S."/>
        </authorList>
    </citation>
    <scope>NUCLEOTIDE SEQUENCE [LARGE SCALE GENOMIC DNA]</scope>
    <source>
        <strain evidence="10">SB0662_bin_43</strain>
    </source>
</reference>
<evidence type="ECO:0000256" key="6">
    <source>
        <dbReference type="ARBA" id="ARBA00023136"/>
    </source>
</evidence>
<evidence type="ECO:0000256" key="5">
    <source>
        <dbReference type="ARBA" id="ARBA00022989"/>
    </source>
</evidence>
<feature type="transmembrane region" description="Helical" evidence="7">
    <location>
        <begin position="158"/>
        <end position="179"/>
    </location>
</feature>
<dbReference type="Proteomes" id="UP000449092">
    <property type="component" value="Unassembled WGS sequence"/>
</dbReference>
<dbReference type="InterPro" id="IPR000045">
    <property type="entry name" value="Prepilin_IV_endopep_pep"/>
</dbReference>
<proteinExistence type="inferred from homology"/>
<feature type="transmembrane region" description="Helical" evidence="7">
    <location>
        <begin position="72"/>
        <end position="90"/>
    </location>
</feature>
<comment type="caution">
    <text evidence="10">The sequence shown here is derived from an EMBL/GenBank/DDBJ whole genome shotgun (WGS) entry which is preliminary data.</text>
</comment>
<keyword evidence="6 7" id="KW-0472">Membrane</keyword>
<feature type="transmembrane region" description="Helical" evidence="7">
    <location>
        <begin position="236"/>
        <end position="255"/>
    </location>
</feature>
<feature type="domain" description="Prepilin peptidase A24 N-terminal" evidence="9">
    <location>
        <begin position="11"/>
        <end position="92"/>
    </location>
</feature>
<dbReference type="Pfam" id="PF01478">
    <property type="entry name" value="Peptidase_A24"/>
    <property type="match status" value="1"/>
</dbReference>
<keyword evidence="4 7" id="KW-0812">Transmembrane</keyword>
<dbReference type="Gene3D" id="1.20.120.1220">
    <property type="match status" value="1"/>
</dbReference>
<feature type="transmembrane region" description="Helical" evidence="7">
    <location>
        <begin position="6"/>
        <end position="24"/>
    </location>
</feature>
<keyword evidence="3" id="KW-1003">Cell membrane</keyword>
<evidence type="ECO:0000313" key="11">
    <source>
        <dbReference type="Proteomes" id="UP000449092"/>
    </source>
</evidence>
<evidence type="ECO:0000256" key="1">
    <source>
        <dbReference type="ARBA" id="ARBA00004651"/>
    </source>
</evidence>
<dbReference type="PANTHER" id="PTHR30487:SF0">
    <property type="entry name" value="PREPILIN LEADER PEPTIDASE_N-METHYLTRANSFERASE-RELATED"/>
    <property type="match status" value="1"/>
</dbReference>
<evidence type="ECO:0000259" key="8">
    <source>
        <dbReference type="Pfam" id="PF01478"/>
    </source>
</evidence>
<feature type="transmembrane region" description="Helical" evidence="7">
    <location>
        <begin position="127"/>
        <end position="146"/>
    </location>
</feature>
<dbReference type="InterPro" id="IPR050882">
    <property type="entry name" value="Prepilin_peptidase/N-MTase"/>
</dbReference>
<sequence length="264" mass="29162">MVLFLVILFFFGLFVGSFLNVVILRQGTGVSFLRGRSHCPKCKTTLSSLELIPVLSFLFLKGKCKHCAVPISVQYPIVEIATGVVFALLAWKAGVPTSFLDVFHLAVLLIVAGSLIVILVYDMYHYVIENTVLLVAFCGIILWNGVRFFQDSSSFADIVVWVATAFIVALFFLSLHVLTRGRGMGMGDVKLAFVIALLFGYPLVLVWLFFAFVSGGIIGVVLLALGRKKRTDKVPFAPFLVLNSLLVFLVGHSVWEQYLSFVTI</sequence>
<comment type="subcellular location">
    <subcellularLocation>
        <location evidence="1">Cell membrane</location>
        <topology evidence="1">Multi-pass membrane protein</topology>
    </subcellularLocation>
</comment>
<evidence type="ECO:0000256" key="4">
    <source>
        <dbReference type="ARBA" id="ARBA00022692"/>
    </source>
</evidence>
<accession>A0A845D903</accession>
<dbReference type="GO" id="GO:0005886">
    <property type="term" value="C:plasma membrane"/>
    <property type="evidence" value="ECO:0007669"/>
    <property type="project" value="UniProtKB-SubCell"/>
</dbReference>
<feature type="transmembrane region" description="Helical" evidence="7">
    <location>
        <begin position="102"/>
        <end position="121"/>
    </location>
</feature>
<dbReference type="AlphaFoldDB" id="A0A845D903"/>
<gene>
    <name evidence="10" type="ORF">F4X82_00125</name>
</gene>
<dbReference type="GO" id="GO:0004190">
    <property type="term" value="F:aspartic-type endopeptidase activity"/>
    <property type="evidence" value="ECO:0007669"/>
    <property type="project" value="InterPro"/>
</dbReference>